<sequence length="182" mass="20458">MKNLPYILTVVILMITGCQPKTLNEKLAIALIIEKNHYPTIVDHDVFCNDPAHAYTIFKSGLIEKGLVKVLESKKLGDTASFVSFTSAAKPYLLPTPKAHRIYKIKRVKVADEEFGAITAIRIMSSGNKAVVAYNTILKKNVFAAAVKNGLRDTLNYEVYFIRNDDGWKIMDKKSEIEFLSF</sequence>
<dbReference type="STRING" id="178355.SAMN04488062_10247"/>
<evidence type="ECO:0000313" key="1">
    <source>
        <dbReference type="EMBL" id="SDG75928.1"/>
    </source>
</evidence>
<reference evidence="2" key="1">
    <citation type="submission" date="2016-10" db="EMBL/GenBank/DDBJ databases">
        <authorList>
            <person name="Varghese N."/>
            <person name="Submissions S."/>
        </authorList>
    </citation>
    <scope>NUCLEOTIDE SEQUENCE [LARGE SCALE GENOMIC DNA]</scope>
    <source>
        <strain evidence="2">CGMCC 1.2747</strain>
    </source>
</reference>
<proteinExistence type="predicted"/>
<dbReference type="RefSeq" id="WP_139171379.1">
    <property type="nucleotide sequence ID" value="NZ_FNDB01000002.1"/>
</dbReference>
<protein>
    <submittedName>
        <fullName evidence="1">Uncharacterized protein</fullName>
    </submittedName>
</protein>
<organism evidence="1 2">
    <name type="scientific">Flavobacterium omnivorum</name>
    <dbReference type="NCBI Taxonomy" id="178355"/>
    <lineage>
        <taxon>Bacteria</taxon>
        <taxon>Pseudomonadati</taxon>
        <taxon>Bacteroidota</taxon>
        <taxon>Flavobacteriia</taxon>
        <taxon>Flavobacteriales</taxon>
        <taxon>Flavobacteriaceae</taxon>
        <taxon>Flavobacterium</taxon>
    </lineage>
</organism>
<dbReference type="OrthoDB" id="1341964at2"/>
<evidence type="ECO:0000313" key="2">
    <source>
        <dbReference type="Proteomes" id="UP000199274"/>
    </source>
</evidence>
<dbReference type="EMBL" id="FNDB01000002">
    <property type="protein sequence ID" value="SDG75928.1"/>
    <property type="molecule type" value="Genomic_DNA"/>
</dbReference>
<dbReference type="Proteomes" id="UP000199274">
    <property type="component" value="Unassembled WGS sequence"/>
</dbReference>
<keyword evidence="2" id="KW-1185">Reference proteome</keyword>
<dbReference type="PROSITE" id="PS51257">
    <property type="entry name" value="PROKAR_LIPOPROTEIN"/>
    <property type="match status" value="1"/>
</dbReference>
<gene>
    <name evidence="1" type="ORF">SAMN04488062_10247</name>
</gene>
<accession>A0A1G7WVF1</accession>
<name>A0A1G7WVF1_9FLAO</name>
<dbReference type="AlphaFoldDB" id="A0A1G7WVF1"/>